<feature type="compositionally biased region" description="Basic and acidic residues" evidence="1">
    <location>
        <begin position="407"/>
        <end position="465"/>
    </location>
</feature>
<feature type="region of interest" description="Disordered" evidence="1">
    <location>
        <begin position="1243"/>
        <end position="1292"/>
    </location>
</feature>
<dbReference type="PROSITE" id="PS51293">
    <property type="entry name" value="SANT"/>
    <property type="match status" value="1"/>
</dbReference>
<protein>
    <submittedName>
        <fullName evidence="4">Uncharacterized protein</fullName>
    </submittedName>
</protein>
<dbReference type="EMBL" id="BDGX01000009">
    <property type="protein sequence ID" value="GAV48221.1"/>
    <property type="molecule type" value="Genomic_DNA"/>
</dbReference>
<feature type="compositionally biased region" description="Low complexity" evidence="1">
    <location>
        <begin position="1372"/>
        <end position="1400"/>
    </location>
</feature>
<feature type="compositionally biased region" description="Low complexity" evidence="1">
    <location>
        <begin position="1327"/>
        <end position="1342"/>
    </location>
</feature>
<sequence length="1439" mass="159323">MSHPPSHRVGDKRRYYYYSGNPRAGGFKKGYSNGPTVPQSAGPGPINRPSRYDPHSPRKPINTNSSSATVPPTAAPAPVPAPAPAPAPAPTTTRVGSRYNPDVGTSSSTSMMDGPLNGGGSRYSGSRYNPKPRPRLSLDSATTSSNINSATGYYSRSNKWRMGSVNPNKLDYDSPSGPSGSNGRPSFWKSQKRPSAPISSRVSPHSLPPQVQSSRSNSPVPSQVGPPMDVTVPANVPPQSHSQPHSQSHSQSHTRSPSTTAEAVVTTRPAQVKAETPEEKGVPMPGRSPATAPVQTKTPVPTQSHAPAPAPIPASVPSHAPTVAPASSAAVTRSPAPTASSTASSTSASSTVPSKVESPASASASATVPAPTSVPAPVHTSASSKVEAPAPVVKPTSTPDTPTPVVTKDKQEKSKQEKDKQEKDKQEKVKQEKVKQEKDKQEKDKQEKDKQEKDKQEKDKEEASKVQDNPHSLGSSLINSVPQQTRKLEHRDSNSEDEESDNNYNNNYNNNKNNETDNNNNNIDNNNEDNNNNRRSSSLWSLQKETTTTISDTTPTLEPVFKENLYRHEDYEYVYDPHVLKQDLNSLEPKQEKKYDEPLRPLGACIFPMTREQTRLWELKNQPWDQIVARQHHRLKNPITDLRTYPFVRQNTIMHKQALKPLLCSCISKLKRNEYLRKLKLKKDAHIVDEQWQDKCKKMDAMSHELRKEEIHRKERQEVEASERERKEKRLQERQGKLLGSSRRRNRADFVDDAEMENVLLQIDPVYKHIQSAAEIPPMIMNPLQRNAFKFKDVNNLVTDKDGWARRIKQDGKDTFAPHEHELFVEAYLSFPKKFLKISNYLGGLRTPEECVLHYYRTKSTVDYKKLLNEKNKKRQKSNAIKRNRKRERASDTDNEGSLSMSEHGDKRKESSVDPMEDEEARSIKHMEQVEIRVPQSLSTQIHGSSSSSPQINGTKHQSPSNDSGTIFNPEDTQRHIESPITNTPTSLHKADNGDNYEQQLQLPQEPMTKLTDASMENGESAVVKAFTSSAPFDHRGRGSDIANEDGQQRKRHKTSGEHKSSYWSVKEATLFPDLLKQYGSQWSMISEKLGTKSTTMVRNYYQRNAAQFGWKPLVEEADFKRNATSSGSVQQSQILLQSEQAPFTVSNGVPSQLWPALGFFTNSNENAANTTNDSSNQESPPMGAIGETQPTSLTPQVSTAETPQQPFSSTFNNKEPLFHEASAPANGLPAPRLPSILLPISSENRKGKPASSGSRLKNLLNDEGERKFKPSGPELNRMNETNAPPLPPATAAPAISTEYTQLTSAVRPQISNLVVQELQKTESTFPNNNRRSSSLSLLLNPDNDRPVARAPLAPLASQKQYQVQTPPVPQSPSTQPSSINHTNQQQTQQPPQQQQPSQQHMDPRTSAPAPKISFAMDPLGALAAVASESLLETDKSNQ</sequence>
<dbReference type="GO" id="GO:0034967">
    <property type="term" value="C:Set3 complex"/>
    <property type="evidence" value="ECO:0007669"/>
    <property type="project" value="TreeGrafter"/>
</dbReference>
<feature type="compositionally biased region" description="Polar residues" evidence="1">
    <location>
        <begin position="197"/>
        <end position="221"/>
    </location>
</feature>
<dbReference type="InterPro" id="IPR017884">
    <property type="entry name" value="SANT_dom"/>
</dbReference>
<feature type="region of interest" description="Disordered" evidence="1">
    <location>
        <begin position="711"/>
        <end position="742"/>
    </location>
</feature>
<feature type="compositionally biased region" description="Low complexity" evidence="1">
    <location>
        <begin position="1165"/>
        <end position="1177"/>
    </location>
</feature>
<feature type="region of interest" description="Disordered" evidence="1">
    <location>
        <begin position="1"/>
        <end position="538"/>
    </location>
</feature>
<feature type="compositionally biased region" description="Low complexity" evidence="1">
    <location>
        <begin position="237"/>
        <end position="260"/>
    </location>
</feature>
<dbReference type="SUPFAM" id="SSF46689">
    <property type="entry name" value="Homeodomain-like"/>
    <property type="match status" value="2"/>
</dbReference>
<evidence type="ECO:0000256" key="1">
    <source>
        <dbReference type="SAM" id="MobiDB-lite"/>
    </source>
</evidence>
<dbReference type="eggNOG" id="KOG1878">
    <property type="taxonomic scope" value="Eukaryota"/>
</dbReference>
<proteinExistence type="predicted"/>
<feature type="compositionally biased region" description="Basic and acidic residues" evidence="1">
    <location>
        <begin position="711"/>
        <end position="736"/>
    </location>
</feature>
<feature type="compositionally biased region" description="Low complexity" evidence="1">
    <location>
        <begin position="315"/>
        <end position="378"/>
    </location>
</feature>
<dbReference type="PROSITE" id="PS50090">
    <property type="entry name" value="MYB_LIKE"/>
    <property type="match status" value="1"/>
</dbReference>
<feature type="region of interest" description="Disordered" evidence="1">
    <location>
        <begin position="867"/>
        <end position="922"/>
    </location>
</feature>
<accession>A0A1Q2ZXN3</accession>
<feature type="compositionally biased region" description="Low complexity" evidence="1">
    <location>
        <begin position="502"/>
        <end position="538"/>
    </location>
</feature>
<dbReference type="CDD" id="cd00167">
    <property type="entry name" value="SANT"/>
    <property type="match status" value="2"/>
</dbReference>
<feature type="region of interest" description="Disordered" evidence="1">
    <location>
        <begin position="1029"/>
        <end position="1060"/>
    </location>
</feature>
<feature type="compositionally biased region" description="Low complexity" evidence="1">
    <location>
        <begin position="174"/>
        <end position="186"/>
    </location>
</feature>
<dbReference type="Gene3D" id="1.10.10.60">
    <property type="entry name" value="Homeodomain-like"/>
    <property type="match status" value="1"/>
</dbReference>
<dbReference type="GO" id="GO:0006357">
    <property type="term" value="P:regulation of transcription by RNA polymerase II"/>
    <property type="evidence" value="ECO:0007669"/>
    <property type="project" value="TreeGrafter"/>
</dbReference>
<evidence type="ECO:0000313" key="4">
    <source>
        <dbReference type="EMBL" id="GAV48221.1"/>
    </source>
</evidence>
<feature type="domain" description="SANT" evidence="3">
    <location>
        <begin position="811"/>
        <end position="863"/>
    </location>
</feature>
<feature type="compositionally biased region" description="Low complexity" evidence="1">
    <location>
        <begin position="140"/>
        <end position="151"/>
    </location>
</feature>
<evidence type="ECO:0000259" key="2">
    <source>
        <dbReference type="PROSITE" id="PS50090"/>
    </source>
</evidence>
<dbReference type="InterPro" id="IPR009057">
    <property type="entry name" value="Homeodomain-like_sf"/>
</dbReference>
<feature type="compositionally biased region" description="Low complexity" evidence="1">
    <location>
        <begin position="391"/>
        <end position="406"/>
    </location>
</feature>
<feature type="compositionally biased region" description="Pro residues" evidence="1">
    <location>
        <begin position="73"/>
        <end position="89"/>
    </location>
</feature>
<dbReference type="PANTHER" id="PTHR13992:SF39">
    <property type="entry name" value="SMRTER, ISOFORM G"/>
    <property type="match status" value="1"/>
</dbReference>
<dbReference type="PANTHER" id="PTHR13992">
    <property type="entry name" value="NUCLEAR RECEPTOR CO-REPRESSOR RELATED NCOR"/>
    <property type="match status" value="1"/>
</dbReference>
<evidence type="ECO:0000259" key="3">
    <source>
        <dbReference type="PROSITE" id="PS51293"/>
    </source>
</evidence>
<dbReference type="Pfam" id="PF00249">
    <property type="entry name" value="Myb_DNA-binding"/>
    <property type="match status" value="2"/>
</dbReference>
<dbReference type="FunFam" id="1.10.10.60:FF:000431">
    <property type="entry name" value="Set3C deacetylase complex subunit"/>
    <property type="match status" value="1"/>
</dbReference>
<dbReference type="FunFam" id="1.10.10.60:FF:000494">
    <property type="entry name" value="Snt1p"/>
    <property type="match status" value="1"/>
</dbReference>
<name>A0A1Q2ZXN3_ZYGRO</name>
<dbReference type="Proteomes" id="UP000187013">
    <property type="component" value="Unassembled WGS sequence"/>
</dbReference>
<dbReference type="OrthoDB" id="10258692at2759"/>
<feature type="compositionally biased region" description="Polar residues" evidence="1">
    <location>
        <begin position="1189"/>
        <end position="1213"/>
    </location>
</feature>
<dbReference type="Gene3D" id="1.20.58.1880">
    <property type="match status" value="1"/>
</dbReference>
<dbReference type="InterPro" id="IPR001005">
    <property type="entry name" value="SANT/Myb"/>
</dbReference>
<feature type="compositionally biased region" description="Basic and acidic residues" evidence="1">
    <location>
        <begin position="903"/>
        <end position="912"/>
    </location>
</feature>
<feature type="domain" description="Myb-like" evidence="2">
    <location>
        <begin position="1056"/>
        <end position="1106"/>
    </location>
</feature>
<feature type="compositionally biased region" description="Polar residues" evidence="1">
    <location>
        <begin position="293"/>
        <end position="303"/>
    </location>
</feature>
<feature type="region of interest" description="Disordered" evidence="1">
    <location>
        <begin position="1323"/>
        <end position="1416"/>
    </location>
</feature>
<dbReference type="SMART" id="SM00717">
    <property type="entry name" value="SANT"/>
    <property type="match status" value="2"/>
</dbReference>
<reference evidence="4 5" key="1">
    <citation type="submission" date="2016-08" db="EMBL/GenBank/DDBJ databases">
        <title>Draft genome sequence of allopolyploid Zygosaccharomyces rouxii.</title>
        <authorList>
            <person name="Watanabe J."/>
            <person name="Uehara K."/>
            <person name="Mogi Y."/>
            <person name="Tsukioka Y."/>
        </authorList>
    </citation>
    <scope>NUCLEOTIDE SEQUENCE [LARGE SCALE GENOMIC DNA]</scope>
    <source>
        <strain evidence="4 5">NBRC 110957</strain>
    </source>
</reference>
<gene>
    <name evidence="4" type="ORF">ZYGR_0I05180</name>
</gene>
<feature type="compositionally biased region" description="Polar residues" evidence="1">
    <location>
        <begin position="937"/>
        <end position="967"/>
    </location>
</feature>
<evidence type="ECO:0000313" key="5">
    <source>
        <dbReference type="Proteomes" id="UP000187013"/>
    </source>
</evidence>
<feature type="compositionally biased region" description="Polar residues" evidence="1">
    <location>
        <begin position="466"/>
        <end position="485"/>
    </location>
</feature>
<organism evidence="4 5">
    <name type="scientific">Zygosaccharomyces rouxii</name>
    <dbReference type="NCBI Taxonomy" id="4956"/>
    <lineage>
        <taxon>Eukaryota</taxon>
        <taxon>Fungi</taxon>
        <taxon>Dikarya</taxon>
        <taxon>Ascomycota</taxon>
        <taxon>Saccharomycotina</taxon>
        <taxon>Saccharomycetes</taxon>
        <taxon>Saccharomycetales</taxon>
        <taxon>Saccharomycetaceae</taxon>
        <taxon>Zygosaccharomyces</taxon>
    </lineage>
</organism>
<dbReference type="InterPro" id="IPR051571">
    <property type="entry name" value="N-CoR_corepressor"/>
</dbReference>
<feature type="region of interest" description="Disordered" evidence="1">
    <location>
        <begin position="937"/>
        <end position="971"/>
    </location>
</feature>
<feature type="compositionally biased region" description="Basic residues" evidence="1">
    <location>
        <begin position="872"/>
        <end position="888"/>
    </location>
</feature>
<comment type="caution">
    <text evidence="4">The sequence shown here is derived from an EMBL/GenBank/DDBJ whole genome shotgun (WGS) entry which is preliminary data.</text>
</comment>
<feature type="region of interest" description="Disordered" evidence="1">
    <location>
        <begin position="1165"/>
        <end position="1213"/>
    </location>
</feature>